<protein>
    <submittedName>
        <fullName evidence="2">Nucleotidyl transferase AbiEii/AbiGii toxin family protein</fullName>
    </submittedName>
</protein>
<evidence type="ECO:0000313" key="2">
    <source>
        <dbReference type="EMBL" id="MFA1553511.1"/>
    </source>
</evidence>
<reference evidence="2 3" key="1">
    <citation type="submission" date="2023-11" db="EMBL/GenBank/DDBJ databases">
        <title>Actinomadura monticuli sp. nov., isolated from volcanic ash.</title>
        <authorList>
            <person name="Lee S.D."/>
            <person name="Yang H."/>
            <person name="Kim I.S."/>
        </authorList>
    </citation>
    <scope>NUCLEOTIDE SEQUENCE [LARGE SCALE GENOMIC DNA]</scope>
    <source>
        <strain evidence="2 3">DSM 45346</strain>
    </source>
</reference>
<dbReference type="RefSeq" id="WP_371939905.1">
    <property type="nucleotide sequence ID" value="NZ_JAXCEH010000003.1"/>
</dbReference>
<organism evidence="2 3">
    <name type="scientific">Actinomadura chokoriensis</name>
    <dbReference type="NCBI Taxonomy" id="454156"/>
    <lineage>
        <taxon>Bacteria</taxon>
        <taxon>Bacillati</taxon>
        <taxon>Actinomycetota</taxon>
        <taxon>Actinomycetes</taxon>
        <taxon>Streptosporangiales</taxon>
        <taxon>Thermomonosporaceae</taxon>
        <taxon>Actinomadura</taxon>
    </lineage>
</organism>
<keyword evidence="2" id="KW-0808">Transferase</keyword>
<dbReference type="Pfam" id="PF08843">
    <property type="entry name" value="AbiEii"/>
    <property type="match status" value="1"/>
</dbReference>
<comment type="caution">
    <text evidence="2">The sequence shown here is derived from an EMBL/GenBank/DDBJ whole genome shotgun (WGS) entry which is preliminary data.</text>
</comment>
<evidence type="ECO:0000313" key="3">
    <source>
        <dbReference type="Proteomes" id="UP001569904"/>
    </source>
</evidence>
<accession>A0ABV4QSD4</accession>
<proteinExistence type="predicted"/>
<dbReference type="Proteomes" id="UP001569904">
    <property type="component" value="Unassembled WGS sequence"/>
</dbReference>
<dbReference type="InterPro" id="IPR014942">
    <property type="entry name" value="AbiEii"/>
</dbReference>
<evidence type="ECO:0000256" key="1">
    <source>
        <dbReference type="SAM" id="MobiDB-lite"/>
    </source>
</evidence>
<keyword evidence="3" id="KW-1185">Reference proteome</keyword>
<dbReference type="GO" id="GO:0016740">
    <property type="term" value="F:transferase activity"/>
    <property type="evidence" value="ECO:0007669"/>
    <property type="project" value="UniProtKB-KW"/>
</dbReference>
<sequence length="431" mass="48225">MTGRWDDLGFGPWPDDAEVPHTPPDDRTRGRLGLPATLRPVPGAVQRPVFDPALKHLTKAMRTGEPQFASVKEGTRWYAARRRAVGHVLAAISHSRWVDHLVLRGSVLLRAWYGEAAREPGDLDFVVVPPSWRMAEHRTRQMLDGIAEAAAEASEYEQVRLDAESTVVEDIWTYDRVPGRRLLLFWQTDGLPSGTVQLDFVFGEELPVPPQPTPISCADYGDSVILNAATPELSLAWKLLWLFDDPYPQGKDLYDAWLLARHVTPPFRLLTDTLVAANASFARRLPSAERIIGLDADWSEFRKEYPDVPGDAADYLRELADALTPALAEVSQLPDDGYGRCAELLRDRITRLRPLLSEQGLPAVQTRLMEDQVPFVEAVVITCELLGRDAHGLDDVARMVLDARASAGSGEAAYYRRNPKNLKEDLRTLRR</sequence>
<dbReference type="EMBL" id="JAXCEH010000003">
    <property type="protein sequence ID" value="MFA1553511.1"/>
    <property type="molecule type" value="Genomic_DNA"/>
</dbReference>
<gene>
    <name evidence="2" type="ORF">SM436_07380</name>
</gene>
<name>A0ABV4QSD4_9ACTN</name>
<feature type="region of interest" description="Disordered" evidence="1">
    <location>
        <begin position="1"/>
        <end position="33"/>
    </location>
</feature>